<dbReference type="Proteomes" id="UP000032900">
    <property type="component" value="Unassembled WGS sequence"/>
</dbReference>
<dbReference type="InterPro" id="IPR046947">
    <property type="entry name" value="LytR-like"/>
</dbReference>
<name>A0A0E9M132_9BACT</name>
<keyword evidence="5" id="KW-1185">Reference proteome</keyword>
<dbReference type="PROSITE" id="PS50930">
    <property type="entry name" value="HTH_LYTTR"/>
    <property type="match status" value="1"/>
</dbReference>
<dbReference type="GO" id="GO:0003677">
    <property type="term" value="F:DNA binding"/>
    <property type="evidence" value="ECO:0007669"/>
    <property type="project" value="InterPro"/>
</dbReference>
<reference evidence="4 5" key="1">
    <citation type="journal article" date="2015" name="Microbes Environ.">
        <title>Distribution and evolution of nitrogen fixation genes in the phylum bacteroidetes.</title>
        <authorList>
            <person name="Inoue J."/>
            <person name="Oshima K."/>
            <person name="Suda W."/>
            <person name="Sakamoto M."/>
            <person name="Iino T."/>
            <person name="Noda S."/>
            <person name="Hongoh Y."/>
            <person name="Hattori M."/>
            <person name="Ohkuma M."/>
        </authorList>
    </citation>
    <scope>NUCLEOTIDE SEQUENCE [LARGE SCALE GENOMIC DNA]</scope>
    <source>
        <strain evidence="4">JCM 15548</strain>
    </source>
</reference>
<dbReference type="PANTHER" id="PTHR37299:SF1">
    <property type="entry name" value="STAGE 0 SPORULATION PROTEIN A HOMOLOG"/>
    <property type="match status" value="1"/>
</dbReference>
<feature type="domain" description="HTH LytTR-type" evidence="3">
    <location>
        <begin position="145"/>
        <end position="254"/>
    </location>
</feature>
<dbReference type="FunFam" id="3.40.50.2300:FF:000361">
    <property type="entry name" value="Two-component system response regulator"/>
    <property type="match status" value="1"/>
</dbReference>
<dbReference type="RefSeq" id="WP_062126296.1">
    <property type="nucleotide sequence ID" value="NZ_BAZW01000032.1"/>
</dbReference>
<accession>A0A0E9M132</accession>
<dbReference type="SUPFAM" id="SSF52172">
    <property type="entry name" value="CheY-like"/>
    <property type="match status" value="1"/>
</dbReference>
<dbReference type="InterPro" id="IPR011006">
    <property type="entry name" value="CheY-like_superfamily"/>
</dbReference>
<evidence type="ECO:0000259" key="3">
    <source>
        <dbReference type="PROSITE" id="PS50930"/>
    </source>
</evidence>
<evidence type="ECO:0000313" key="4">
    <source>
        <dbReference type="EMBL" id="GAO30850.1"/>
    </source>
</evidence>
<gene>
    <name evidence="4" type="ORF">JCM15548_13164</name>
</gene>
<dbReference type="AlphaFoldDB" id="A0A0E9M132"/>
<dbReference type="Pfam" id="PF00072">
    <property type="entry name" value="Response_reg"/>
    <property type="match status" value="1"/>
</dbReference>
<dbReference type="Pfam" id="PF04397">
    <property type="entry name" value="LytTR"/>
    <property type="match status" value="1"/>
</dbReference>
<dbReference type="SMART" id="SM00448">
    <property type="entry name" value="REC"/>
    <property type="match status" value="1"/>
</dbReference>
<dbReference type="Gene3D" id="3.40.50.2300">
    <property type="match status" value="1"/>
</dbReference>
<dbReference type="InterPro" id="IPR001789">
    <property type="entry name" value="Sig_transdc_resp-reg_receiver"/>
</dbReference>
<dbReference type="PROSITE" id="PS50110">
    <property type="entry name" value="RESPONSE_REGULATORY"/>
    <property type="match status" value="1"/>
</dbReference>
<evidence type="ECO:0000313" key="5">
    <source>
        <dbReference type="Proteomes" id="UP000032900"/>
    </source>
</evidence>
<dbReference type="GO" id="GO:0000156">
    <property type="term" value="F:phosphorelay response regulator activity"/>
    <property type="evidence" value="ECO:0007669"/>
    <property type="project" value="InterPro"/>
</dbReference>
<dbReference type="PANTHER" id="PTHR37299">
    <property type="entry name" value="TRANSCRIPTIONAL REGULATOR-RELATED"/>
    <property type="match status" value="1"/>
</dbReference>
<organism evidence="4 5">
    <name type="scientific">Geofilum rubicundum JCM 15548</name>
    <dbReference type="NCBI Taxonomy" id="1236989"/>
    <lineage>
        <taxon>Bacteria</taxon>
        <taxon>Pseudomonadati</taxon>
        <taxon>Bacteroidota</taxon>
        <taxon>Bacteroidia</taxon>
        <taxon>Marinilabiliales</taxon>
        <taxon>Marinilabiliaceae</taxon>
        <taxon>Geofilum</taxon>
    </lineage>
</organism>
<protein>
    <submittedName>
        <fullName evidence="4">Two-component system response regulator</fullName>
    </submittedName>
</protein>
<evidence type="ECO:0000259" key="2">
    <source>
        <dbReference type="PROSITE" id="PS50110"/>
    </source>
</evidence>
<dbReference type="STRING" id="1236989.JCM15548_13164"/>
<sequence>MHVVIIEDEAFAALRLKKMIQDFNPEIKILAELESVAESVKWFKSNPEPDLIFLDIHLEDDLSFAIFDQVNISSPVIFTTAFDEYAIKAFKLKSIDYLLKPIVHEELAAALKKYEQFSGLHPKSIDLQSLYNLLTTNEKKYRERLSISVGPKIKMVEVKEIAYFFVMDKGVYLRTSTGSTYNIDFTLDKLEELLNPDSFLRINRKYVINITSISQMISYSRGRVKLELHPKADNEFDTIVSIDRSAKFKKWINR</sequence>
<evidence type="ECO:0000256" key="1">
    <source>
        <dbReference type="PROSITE-ProRule" id="PRU00169"/>
    </source>
</evidence>
<comment type="caution">
    <text evidence="4">The sequence shown here is derived from an EMBL/GenBank/DDBJ whole genome shotgun (WGS) entry which is preliminary data.</text>
</comment>
<keyword evidence="1" id="KW-0597">Phosphoprotein</keyword>
<dbReference type="Gene3D" id="2.40.50.1020">
    <property type="entry name" value="LytTr DNA-binding domain"/>
    <property type="match status" value="1"/>
</dbReference>
<dbReference type="SMART" id="SM00850">
    <property type="entry name" value="LytTR"/>
    <property type="match status" value="1"/>
</dbReference>
<dbReference type="InterPro" id="IPR007492">
    <property type="entry name" value="LytTR_DNA-bd_dom"/>
</dbReference>
<feature type="domain" description="Response regulatory" evidence="2">
    <location>
        <begin position="2"/>
        <end position="115"/>
    </location>
</feature>
<proteinExistence type="predicted"/>
<dbReference type="OrthoDB" id="1490554at2"/>
<feature type="modified residue" description="4-aspartylphosphate" evidence="1">
    <location>
        <position position="55"/>
    </location>
</feature>
<dbReference type="EMBL" id="BAZW01000032">
    <property type="protein sequence ID" value="GAO30850.1"/>
    <property type="molecule type" value="Genomic_DNA"/>
</dbReference>